<dbReference type="GeneTree" id="ENSGT01050000244850"/>
<accession>A0AAY4EQB0</accession>
<dbReference type="GO" id="GO:0008360">
    <property type="term" value="P:regulation of cell shape"/>
    <property type="evidence" value="ECO:0007669"/>
    <property type="project" value="TreeGrafter"/>
</dbReference>
<reference evidence="2" key="3">
    <citation type="submission" date="2025-09" db="UniProtKB">
        <authorList>
            <consortium name="Ensembl"/>
        </authorList>
    </citation>
    <scope>IDENTIFICATION</scope>
</reference>
<dbReference type="GO" id="GO:0007162">
    <property type="term" value="P:negative regulation of cell adhesion"/>
    <property type="evidence" value="ECO:0007669"/>
    <property type="project" value="TreeGrafter"/>
</dbReference>
<reference evidence="2" key="2">
    <citation type="submission" date="2025-08" db="UniProtKB">
        <authorList>
            <consortium name="Ensembl"/>
        </authorList>
    </citation>
    <scope>IDENTIFICATION</scope>
</reference>
<dbReference type="Pfam" id="PF08337">
    <property type="entry name" value="Plexin_cytopl"/>
    <property type="match status" value="1"/>
</dbReference>
<dbReference type="InterPro" id="IPR031148">
    <property type="entry name" value="Plexin"/>
</dbReference>
<dbReference type="Gene3D" id="1.10.506.10">
    <property type="entry name" value="GTPase Activation - p120gap, domain 1"/>
    <property type="match status" value="1"/>
</dbReference>
<dbReference type="GO" id="GO:0030334">
    <property type="term" value="P:regulation of cell migration"/>
    <property type="evidence" value="ECO:0007669"/>
    <property type="project" value="TreeGrafter"/>
</dbReference>
<name>A0AAY4EQB0_9TELE</name>
<dbReference type="Proteomes" id="UP000694580">
    <property type="component" value="Chromosome 15"/>
</dbReference>
<dbReference type="Ensembl" id="ENSDCDT00010070107.1">
    <property type="protein sequence ID" value="ENSDCDP00010059391.1"/>
    <property type="gene ID" value="ENSDCDG00010033210.1"/>
</dbReference>
<dbReference type="GO" id="GO:0017154">
    <property type="term" value="F:semaphorin receptor activity"/>
    <property type="evidence" value="ECO:0007669"/>
    <property type="project" value="InterPro"/>
</dbReference>
<evidence type="ECO:0000313" key="2">
    <source>
        <dbReference type="Ensembl" id="ENSDCDP00010059391.1"/>
    </source>
</evidence>
<feature type="domain" description="Plexin cytoplasmic RasGAP" evidence="1">
    <location>
        <begin position="12"/>
        <end position="216"/>
    </location>
</feature>
<evidence type="ECO:0000259" key="1">
    <source>
        <dbReference type="Pfam" id="PF08337"/>
    </source>
</evidence>
<dbReference type="GO" id="GO:0002116">
    <property type="term" value="C:semaphorin receptor complex"/>
    <property type="evidence" value="ECO:0007669"/>
    <property type="project" value="TreeGrafter"/>
</dbReference>
<reference evidence="2 3" key="1">
    <citation type="submission" date="2020-06" db="EMBL/GenBank/DDBJ databases">
        <authorList>
            <consortium name="Wellcome Sanger Institute Data Sharing"/>
        </authorList>
    </citation>
    <scope>NUCLEOTIDE SEQUENCE [LARGE SCALE GENOMIC DNA]</scope>
</reference>
<dbReference type="SUPFAM" id="SSF48350">
    <property type="entry name" value="GTPase activation domain, GAP"/>
    <property type="match status" value="1"/>
</dbReference>
<dbReference type="PANTHER" id="PTHR22625">
    <property type="entry name" value="PLEXIN"/>
    <property type="match status" value="1"/>
</dbReference>
<evidence type="ECO:0000313" key="3">
    <source>
        <dbReference type="Proteomes" id="UP000694580"/>
    </source>
</evidence>
<dbReference type="AlphaFoldDB" id="A0AAY4EQB0"/>
<sequence>MMQNELNFYQIDPDEDHKSPEKKKLKVKEIYLNKLVTTKVAVHSYVENLFKTIWRTSSNKAPPAVKYFFDFLDEQAESKKIYDPDVLHIWKTNSLPLRFWVNILKNPQFVFDLEKTEHLDSCLSVVAQAFMDAFSLSDQQLGKHTPTNKLLYAKDVVQYKQEVRAYYKLVREQSTISASEFKAFLQEESKKHENEFNQSAALREMYKFLQRYYPEIEEKLEQSDAPSRLKEGLKQVKSLFEDKKKTTWN</sequence>
<dbReference type="PANTHER" id="PTHR22625:SF4">
    <property type="entry name" value="PLEXIN-C1"/>
    <property type="match status" value="1"/>
</dbReference>
<dbReference type="GO" id="GO:0005886">
    <property type="term" value="C:plasma membrane"/>
    <property type="evidence" value="ECO:0007669"/>
    <property type="project" value="TreeGrafter"/>
</dbReference>
<organism evidence="2 3">
    <name type="scientific">Denticeps clupeoides</name>
    <name type="common">denticle herring</name>
    <dbReference type="NCBI Taxonomy" id="299321"/>
    <lineage>
        <taxon>Eukaryota</taxon>
        <taxon>Metazoa</taxon>
        <taxon>Chordata</taxon>
        <taxon>Craniata</taxon>
        <taxon>Vertebrata</taxon>
        <taxon>Euteleostomi</taxon>
        <taxon>Actinopterygii</taxon>
        <taxon>Neopterygii</taxon>
        <taxon>Teleostei</taxon>
        <taxon>Clupei</taxon>
        <taxon>Clupeiformes</taxon>
        <taxon>Denticipitoidei</taxon>
        <taxon>Denticipitidae</taxon>
        <taxon>Denticeps</taxon>
    </lineage>
</organism>
<dbReference type="GO" id="GO:0050772">
    <property type="term" value="P:positive regulation of axonogenesis"/>
    <property type="evidence" value="ECO:0007669"/>
    <property type="project" value="TreeGrafter"/>
</dbReference>
<dbReference type="InterPro" id="IPR013548">
    <property type="entry name" value="Plexin_cytoplasmic_RasGAP_dom"/>
</dbReference>
<proteinExistence type="predicted"/>
<keyword evidence="3" id="KW-1185">Reference proteome</keyword>
<dbReference type="InterPro" id="IPR008936">
    <property type="entry name" value="Rho_GTPase_activation_prot"/>
</dbReference>
<protein>
    <recommendedName>
        <fullName evidence="1">Plexin cytoplasmic RasGAP domain-containing protein</fullName>
    </recommendedName>
</protein>